<gene>
    <name evidence="1" type="ORF">HPB50_000842</name>
</gene>
<organism evidence="1 2">
    <name type="scientific">Hyalomma asiaticum</name>
    <name type="common">Tick</name>
    <dbReference type="NCBI Taxonomy" id="266040"/>
    <lineage>
        <taxon>Eukaryota</taxon>
        <taxon>Metazoa</taxon>
        <taxon>Ecdysozoa</taxon>
        <taxon>Arthropoda</taxon>
        <taxon>Chelicerata</taxon>
        <taxon>Arachnida</taxon>
        <taxon>Acari</taxon>
        <taxon>Parasitiformes</taxon>
        <taxon>Ixodida</taxon>
        <taxon>Ixodoidea</taxon>
        <taxon>Ixodidae</taxon>
        <taxon>Hyalomminae</taxon>
        <taxon>Hyalomma</taxon>
    </lineage>
</organism>
<evidence type="ECO:0000313" key="1">
    <source>
        <dbReference type="EMBL" id="KAH6927210.1"/>
    </source>
</evidence>
<evidence type="ECO:0000313" key="2">
    <source>
        <dbReference type="Proteomes" id="UP000821845"/>
    </source>
</evidence>
<dbReference type="Proteomes" id="UP000821845">
    <property type="component" value="Chromosome 6"/>
</dbReference>
<comment type="caution">
    <text evidence="1">The sequence shown here is derived from an EMBL/GenBank/DDBJ whole genome shotgun (WGS) entry which is preliminary data.</text>
</comment>
<accession>A0ACB7RXU5</accession>
<name>A0ACB7RXU5_HYAAI</name>
<proteinExistence type="predicted"/>
<sequence>MSANTGQLEQITRAPRWDRVAPSVDAVRKPGRAAVTTPTRGLSERRRAMEIEREARRRDPLAACTLRGTRRRDWICIRRESASSTAPQLVGFNKPDNGGEPTAGRKRARDTIGRRKDGATL</sequence>
<reference evidence="1" key="1">
    <citation type="submission" date="2020-05" db="EMBL/GenBank/DDBJ databases">
        <title>Large-scale comparative analyses of tick genomes elucidate their genetic diversity and vector capacities.</title>
        <authorList>
            <person name="Jia N."/>
            <person name="Wang J."/>
            <person name="Shi W."/>
            <person name="Du L."/>
            <person name="Sun Y."/>
            <person name="Zhan W."/>
            <person name="Jiang J."/>
            <person name="Wang Q."/>
            <person name="Zhang B."/>
            <person name="Ji P."/>
            <person name="Sakyi L.B."/>
            <person name="Cui X."/>
            <person name="Yuan T."/>
            <person name="Jiang B."/>
            <person name="Yang W."/>
            <person name="Lam T.T.-Y."/>
            <person name="Chang Q."/>
            <person name="Ding S."/>
            <person name="Wang X."/>
            <person name="Zhu J."/>
            <person name="Ruan X."/>
            <person name="Zhao L."/>
            <person name="Wei J."/>
            <person name="Que T."/>
            <person name="Du C."/>
            <person name="Cheng J."/>
            <person name="Dai P."/>
            <person name="Han X."/>
            <person name="Huang E."/>
            <person name="Gao Y."/>
            <person name="Liu J."/>
            <person name="Shao H."/>
            <person name="Ye R."/>
            <person name="Li L."/>
            <person name="Wei W."/>
            <person name="Wang X."/>
            <person name="Wang C."/>
            <person name="Yang T."/>
            <person name="Huo Q."/>
            <person name="Li W."/>
            <person name="Guo W."/>
            <person name="Chen H."/>
            <person name="Zhou L."/>
            <person name="Ni X."/>
            <person name="Tian J."/>
            <person name="Zhou Y."/>
            <person name="Sheng Y."/>
            <person name="Liu T."/>
            <person name="Pan Y."/>
            <person name="Xia L."/>
            <person name="Li J."/>
            <person name="Zhao F."/>
            <person name="Cao W."/>
        </authorList>
    </citation>
    <scope>NUCLEOTIDE SEQUENCE</scope>
    <source>
        <strain evidence="1">Hyas-2018</strain>
    </source>
</reference>
<protein>
    <submittedName>
        <fullName evidence="1">Uncharacterized protein</fullName>
    </submittedName>
</protein>
<dbReference type="EMBL" id="CM023486">
    <property type="protein sequence ID" value="KAH6927210.1"/>
    <property type="molecule type" value="Genomic_DNA"/>
</dbReference>
<keyword evidence="2" id="KW-1185">Reference proteome</keyword>